<feature type="domain" description="OCIA" evidence="3">
    <location>
        <begin position="24"/>
        <end position="109"/>
    </location>
</feature>
<sequence>MNPNAEPERTTPFPGAHGPRRPEQYKFTPDELRVLRECNKESFYTRCLPFSTVFGGLTYYGIKTGMFKGNPRFGAVPKVATAVIVGYFLGKLSYQKKCAEKFMALPDSKVGRLLKARRLGVPDVEEEKQISTFSISPFSGITDSYSDIPDSNRNSFDYGSTPTPDGLDDSFRPSLDNPIVLHEEEMPPEQKNVTTYEELRKKNREEYEQKRLQTYRQVPPRTAPSQPSPVAKDTEFIDEYKPTAAGKNKYGDVWG</sequence>
<dbReference type="EMBL" id="JBDJPC010000001">
    <property type="protein sequence ID" value="KAL1516845.1"/>
    <property type="molecule type" value="Genomic_DNA"/>
</dbReference>
<keyword evidence="2" id="KW-0812">Transmembrane</keyword>
<dbReference type="AlphaFoldDB" id="A0ABD1FCW5"/>
<gene>
    <name evidence="4" type="ORF">ABEB36_000691</name>
</gene>
<dbReference type="Proteomes" id="UP001566132">
    <property type="component" value="Unassembled WGS sequence"/>
</dbReference>
<feature type="region of interest" description="Disordered" evidence="1">
    <location>
        <begin position="1"/>
        <end position="24"/>
    </location>
</feature>
<proteinExistence type="predicted"/>
<feature type="transmembrane region" description="Helical" evidence="2">
    <location>
        <begin position="43"/>
        <end position="62"/>
    </location>
</feature>
<evidence type="ECO:0000256" key="2">
    <source>
        <dbReference type="SAM" id="Phobius"/>
    </source>
</evidence>
<evidence type="ECO:0000313" key="5">
    <source>
        <dbReference type="Proteomes" id="UP001566132"/>
    </source>
</evidence>
<name>A0ABD1FCW5_HYPHA</name>
<dbReference type="PANTHER" id="PTHR13336">
    <property type="entry name" value="OVARIAN CARCINOMA IMMUNOREACTIVE ANTIGEN"/>
    <property type="match status" value="1"/>
</dbReference>
<dbReference type="InterPro" id="IPR009764">
    <property type="entry name" value="OCIA_dom"/>
</dbReference>
<keyword evidence="2" id="KW-1133">Transmembrane helix</keyword>
<dbReference type="PANTHER" id="PTHR13336:SF3">
    <property type="entry name" value="OCIA DOMAIN-CONTAINING PROTEIN 1"/>
    <property type="match status" value="1"/>
</dbReference>
<protein>
    <recommendedName>
        <fullName evidence="3">OCIA domain-containing protein</fullName>
    </recommendedName>
</protein>
<feature type="region of interest" description="Disordered" evidence="1">
    <location>
        <begin position="212"/>
        <end position="239"/>
    </location>
</feature>
<comment type="caution">
    <text evidence="4">The sequence shown here is derived from an EMBL/GenBank/DDBJ whole genome shotgun (WGS) entry which is preliminary data.</text>
</comment>
<reference evidence="4 5" key="1">
    <citation type="submission" date="2024-05" db="EMBL/GenBank/DDBJ databases">
        <title>Genetic variation in Jamaican populations of the coffee berry borer (Hypothenemus hampei).</title>
        <authorList>
            <person name="Errbii M."/>
            <person name="Myrie A."/>
        </authorList>
    </citation>
    <scope>NUCLEOTIDE SEQUENCE [LARGE SCALE GENOMIC DNA]</scope>
    <source>
        <strain evidence="4">JA-Hopewell-2020-01-JO</strain>
        <tissue evidence="4">Whole body</tissue>
    </source>
</reference>
<evidence type="ECO:0000259" key="3">
    <source>
        <dbReference type="Pfam" id="PF07051"/>
    </source>
</evidence>
<keyword evidence="5" id="KW-1185">Reference proteome</keyword>
<feature type="region of interest" description="Disordered" evidence="1">
    <location>
        <begin position="144"/>
        <end position="172"/>
    </location>
</feature>
<keyword evidence="2" id="KW-0472">Membrane</keyword>
<evidence type="ECO:0000256" key="1">
    <source>
        <dbReference type="SAM" id="MobiDB-lite"/>
    </source>
</evidence>
<feature type="transmembrane region" description="Helical" evidence="2">
    <location>
        <begin position="74"/>
        <end position="94"/>
    </location>
</feature>
<dbReference type="Pfam" id="PF07051">
    <property type="entry name" value="OCIA"/>
    <property type="match status" value="1"/>
</dbReference>
<organism evidence="4 5">
    <name type="scientific">Hypothenemus hampei</name>
    <name type="common">Coffee berry borer</name>
    <dbReference type="NCBI Taxonomy" id="57062"/>
    <lineage>
        <taxon>Eukaryota</taxon>
        <taxon>Metazoa</taxon>
        <taxon>Ecdysozoa</taxon>
        <taxon>Arthropoda</taxon>
        <taxon>Hexapoda</taxon>
        <taxon>Insecta</taxon>
        <taxon>Pterygota</taxon>
        <taxon>Neoptera</taxon>
        <taxon>Endopterygota</taxon>
        <taxon>Coleoptera</taxon>
        <taxon>Polyphaga</taxon>
        <taxon>Cucujiformia</taxon>
        <taxon>Curculionidae</taxon>
        <taxon>Scolytinae</taxon>
        <taxon>Hypothenemus</taxon>
    </lineage>
</organism>
<accession>A0ABD1FCW5</accession>
<evidence type="ECO:0000313" key="4">
    <source>
        <dbReference type="EMBL" id="KAL1516845.1"/>
    </source>
</evidence>
<dbReference type="InterPro" id="IPR040187">
    <property type="entry name" value="OCAD1/2"/>
</dbReference>
<feature type="compositionally biased region" description="Polar residues" evidence="1">
    <location>
        <begin position="144"/>
        <end position="163"/>
    </location>
</feature>